<name>A0A7H8MYA8_STRMI</name>
<protein>
    <submittedName>
        <fullName evidence="1">Uncharacterized protein</fullName>
    </submittedName>
</protein>
<evidence type="ECO:0000313" key="2">
    <source>
        <dbReference type="Proteomes" id="UP000509345"/>
    </source>
</evidence>
<proteinExistence type="predicted"/>
<sequence length="67" mass="7069">MCKHSPTCPNAEAADREAAKAVLRDDVTGFARLCNGVIRFNDTGELLPDGTPIAPHRSGHVRQAAAA</sequence>
<dbReference type="GeneID" id="87636276"/>
<dbReference type="AlphaFoldDB" id="A0A7H8MYA8"/>
<evidence type="ECO:0000313" key="1">
    <source>
        <dbReference type="EMBL" id="QKW47133.1"/>
    </source>
</evidence>
<dbReference type="Pfam" id="PF19462">
    <property type="entry name" value="DUF5999"/>
    <property type="match status" value="1"/>
</dbReference>
<dbReference type="EMBL" id="CP054926">
    <property type="protein sequence ID" value="QKW47133.1"/>
    <property type="molecule type" value="Genomic_DNA"/>
</dbReference>
<dbReference type="RefSeq" id="WP_176145280.1">
    <property type="nucleotide sequence ID" value="NZ_CP054926.1"/>
</dbReference>
<organism evidence="1 2">
    <name type="scientific">Streptomyces microflavus</name>
    <name type="common">Streptomyces lipmanii</name>
    <dbReference type="NCBI Taxonomy" id="1919"/>
    <lineage>
        <taxon>Bacteria</taxon>
        <taxon>Bacillati</taxon>
        <taxon>Actinomycetota</taxon>
        <taxon>Actinomycetes</taxon>
        <taxon>Kitasatosporales</taxon>
        <taxon>Streptomycetaceae</taxon>
        <taxon>Streptomyces</taxon>
    </lineage>
</organism>
<dbReference type="Proteomes" id="UP000509345">
    <property type="component" value="Chromosome"/>
</dbReference>
<gene>
    <name evidence="1" type="ORF">HUT09_33880</name>
</gene>
<accession>A0A7H8MYA8</accession>
<reference evidence="1 2" key="1">
    <citation type="submission" date="2020-06" db="EMBL/GenBank/DDBJ databases">
        <title>Genome mining for natural products.</title>
        <authorList>
            <person name="Zhang B."/>
            <person name="Shi J."/>
            <person name="Ge H."/>
        </authorList>
    </citation>
    <scope>NUCLEOTIDE SEQUENCE [LARGE SCALE GENOMIC DNA]</scope>
    <source>
        <strain evidence="1 2">NA06532</strain>
    </source>
</reference>
<dbReference type="InterPro" id="IPR046041">
    <property type="entry name" value="DUF5999"/>
</dbReference>